<dbReference type="OrthoDB" id="9807055at2"/>
<keyword evidence="9" id="KW-1185">Reference proteome</keyword>
<dbReference type="GO" id="GO:0008234">
    <property type="term" value="F:cysteine-type peptidase activity"/>
    <property type="evidence" value="ECO:0007669"/>
    <property type="project" value="UniProtKB-KW"/>
</dbReference>
<evidence type="ECO:0000256" key="1">
    <source>
        <dbReference type="ARBA" id="ARBA00007074"/>
    </source>
</evidence>
<feature type="domain" description="NlpC/P60" evidence="7">
    <location>
        <begin position="87"/>
        <end position="210"/>
    </location>
</feature>
<evidence type="ECO:0000313" key="9">
    <source>
        <dbReference type="Proteomes" id="UP000271010"/>
    </source>
</evidence>
<evidence type="ECO:0000256" key="4">
    <source>
        <dbReference type="ARBA" id="ARBA00022801"/>
    </source>
</evidence>
<dbReference type="Gene3D" id="3.90.1720.10">
    <property type="entry name" value="endopeptidase domain like (from Nostoc punctiforme)"/>
    <property type="match status" value="1"/>
</dbReference>
<comment type="caution">
    <text evidence="8">The sequence shown here is derived from an EMBL/GenBank/DDBJ whole genome shotgun (WGS) entry which is preliminary data.</text>
</comment>
<evidence type="ECO:0000256" key="3">
    <source>
        <dbReference type="ARBA" id="ARBA00022729"/>
    </source>
</evidence>
<name>A0A3M9MYV1_9BACT</name>
<feature type="chain" id="PRO_5018127379" evidence="6">
    <location>
        <begin position="21"/>
        <end position="211"/>
    </location>
</feature>
<dbReference type="InterPro" id="IPR038765">
    <property type="entry name" value="Papain-like_cys_pep_sf"/>
</dbReference>
<dbReference type="PROSITE" id="PS51935">
    <property type="entry name" value="NLPC_P60"/>
    <property type="match status" value="1"/>
</dbReference>
<comment type="similarity">
    <text evidence="1">Belongs to the peptidase C40 family.</text>
</comment>
<evidence type="ECO:0000256" key="6">
    <source>
        <dbReference type="SAM" id="SignalP"/>
    </source>
</evidence>
<sequence length="211" mass="23708">MMKSYILSALALGSAFLSFFYEVQPTAATTYSEEAYNITPAEQFQEWTLEHNSSAALNDAPRERNLSYKDSLTYNYYSQSLGLKLDYTEDPKLLEAISDWIGTPYRSGGSTQRGTDCSGFVSKIYKQVYGITLTHSSRSMFNEVSRVAKTDLETGDLIFFRRGPGHPIYHVGIYLKDGKFVHSASNGGVMVNSLMSAYYKKYFYAAGRVDI</sequence>
<keyword evidence="2" id="KW-0645">Protease</keyword>
<reference evidence="8 9" key="1">
    <citation type="submission" date="2018-11" db="EMBL/GenBank/DDBJ databases">
        <title>Rufibacter latericius sp. nov., isolated from water in Baiyang Lake.</title>
        <authorList>
            <person name="Yang Y."/>
        </authorList>
    </citation>
    <scope>NUCLEOTIDE SEQUENCE [LARGE SCALE GENOMIC DNA]</scope>
    <source>
        <strain evidence="8 9">MCC P1</strain>
    </source>
</reference>
<evidence type="ECO:0000256" key="5">
    <source>
        <dbReference type="ARBA" id="ARBA00022807"/>
    </source>
</evidence>
<dbReference type="EMBL" id="RJJE01000009">
    <property type="protein sequence ID" value="RNI30063.1"/>
    <property type="molecule type" value="Genomic_DNA"/>
</dbReference>
<keyword evidence="5" id="KW-0788">Thiol protease</keyword>
<keyword evidence="4" id="KW-0378">Hydrolase</keyword>
<dbReference type="RefSeq" id="WP_123133144.1">
    <property type="nucleotide sequence ID" value="NZ_JBHMAD010000007.1"/>
</dbReference>
<organism evidence="8 9">
    <name type="scientific">Rufibacter immobilis</name>
    <dbReference type="NCBI Taxonomy" id="1348778"/>
    <lineage>
        <taxon>Bacteria</taxon>
        <taxon>Pseudomonadati</taxon>
        <taxon>Bacteroidota</taxon>
        <taxon>Cytophagia</taxon>
        <taxon>Cytophagales</taxon>
        <taxon>Hymenobacteraceae</taxon>
        <taxon>Rufibacter</taxon>
    </lineage>
</organism>
<evidence type="ECO:0000259" key="7">
    <source>
        <dbReference type="PROSITE" id="PS51935"/>
    </source>
</evidence>
<protein>
    <submittedName>
        <fullName evidence="8">NlpC/P60 family protein</fullName>
    </submittedName>
</protein>
<dbReference type="Proteomes" id="UP000271010">
    <property type="component" value="Unassembled WGS sequence"/>
</dbReference>
<dbReference type="PANTHER" id="PTHR47360:SF1">
    <property type="entry name" value="ENDOPEPTIDASE NLPC-RELATED"/>
    <property type="match status" value="1"/>
</dbReference>
<dbReference type="InterPro" id="IPR000064">
    <property type="entry name" value="NLP_P60_dom"/>
</dbReference>
<dbReference type="Pfam" id="PF00877">
    <property type="entry name" value="NLPC_P60"/>
    <property type="match status" value="1"/>
</dbReference>
<gene>
    <name evidence="8" type="ORF">EFA69_11155</name>
</gene>
<evidence type="ECO:0000256" key="2">
    <source>
        <dbReference type="ARBA" id="ARBA00022670"/>
    </source>
</evidence>
<dbReference type="PANTHER" id="PTHR47360">
    <property type="entry name" value="MUREIN DD-ENDOPEPTIDASE MEPS/MUREIN LD-CARBOXYPEPTIDASE"/>
    <property type="match status" value="1"/>
</dbReference>
<evidence type="ECO:0000313" key="8">
    <source>
        <dbReference type="EMBL" id="RNI30063.1"/>
    </source>
</evidence>
<keyword evidence="3 6" id="KW-0732">Signal</keyword>
<dbReference type="GO" id="GO:0006508">
    <property type="term" value="P:proteolysis"/>
    <property type="evidence" value="ECO:0007669"/>
    <property type="project" value="UniProtKB-KW"/>
</dbReference>
<feature type="signal peptide" evidence="6">
    <location>
        <begin position="1"/>
        <end position="20"/>
    </location>
</feature>
<dbReference type="AlphaFoldDB" id="A0A3M9MYV1"/>
<dbReference type="SUPFAM" id="SSF54001">
    <property type="entry name" value="Cysteine proteinases"/>
    <property type="match status" value="1"/>
</dbReference>
<accession>A0A3M9MYV1</accession>
<dbReference type="InterPro" id="IPR052062">
    <property type="entry name" value="Murein_DD/LD_carboxypeptidase"/>
</dbReference>
<proteinExistence type="inferred from homology"/>